<reference evidence="2 3" key="1">
    <citation type="submission" date="2018-01" db="EMBL/GenBank/DDBJ databases">
        <authorList>
            <person name="Clerissi C."/>
        </authorList>
    </citation>
    <scope>NUCLEOTIDE SEQUENCE [LARGE SCALE GENOMIC DNA]</scope>
    <source>
        <strain evidence="2">Cupriavidus taiwanensis STM 8556</strain>
    </source>
</reference>
<dbReference type="EMBL" id="OFTH01000018">
    <property type="protein sequence ID" value="SOZ59751.1"/>
    <property type="molecule type" value="Genomic_DNA"/>
</dbReference>
<evidence type="ECO:0000313" key="3">
    <source>
        <dbReference type="Proteomes" id="UP000256952"/>
    </source>
</evidence>
<proteinExistence type="predicted"/>
<accession>A0A976AWS6</accession>
<evidence type="ECO:0000313" key="2">
    <source>
        <dbReference type="EMBL" id="SOZ59751.1"/>
    </source>
</evidence>
<feature type="domain" description="Immunity protein 52" evidence="1">
    <location>
        <begin position="45"/>
        <end position="236"/>
    </location>
</feature>
<gene>
    <name evidence="2" type="ORF">CBM2613_A250364</name>
</gene>
<sequence length="242" mass="26874">MSHELKLRFRLSPDPRLTLKDHLSLVQKLTRFLGTQDALLDESAWLLAGNTKDDSYRYVVFDSQGPTTAALSVLAQELEGEEVIKTFVIWNGQLAKSQGASISYYFDRADGAASAMSLTLGSKPTTSRLGPWTKVCKVLTESAKIWRPLVAAIDTQKYDRVFPDRPGVGWMIYLPTILTEHHVPEARALVGVLDENNQQMGTIVVSVTDGTFSGTDPEHVRSANAIEVRLVDQDLLPRYIDL</sequence>
<dbReference type="Pfam" id="PF15579">
    <property type="entry name" value="Imm52"/>
    <property type="match status" value="1"/>
</dbReference>
<dbReference type="Proteomes" id="UP000256952">
    <property type="component" value="Chromosome CBM2613_a"/>
</dbReference>
<dbReference type="InterPro" id="IPR028969">
    <property type="entry name" value="Imm52"/>
</dbReference>
<dbReference type="AlphaFoldDB" id="A0A976AWS6"/>
<protein>
    <recommendedName>
        <fullName evidence="1">Immunity protein 52 domain-containing protein</fullName>
    </recommendedName>
</protein>
<evidence type="ECO:0000259" key="1">
    <source>
        <dbReference type="Pfam" id="PF15579"/>
    </source>
</evidence>
<comment type="caution">
    <text evidence="2">The sequence shown here is derived from an EMBL/GenBank/DDBJ whole genome shotgun (WGS) entry which is preliminary data.</text>
</comment>
<name>A0A976AWS6_9BURK</name>
<organism evidence="2 3">
    <name type="scientific">Cupriavidus taiwanensis</name>
    <dbReference type="NCBI Taxonomy" id="164546"/>
    <lineage>
        <taxon>Bacteria</taxon>
        <taxon>Pseudomonadati</taxon>
        <taxon>Pseudomonadota</taxon>
        <taxon>Betaproteobacteria</taxon>
        <taxon>Burkholderiales</taxon>
        <taxon>Burkholderiaceae</taxon>
        <taxon>Cupriavidus</taxon>
    </lineage>
</organism>